<dbReference type="GO" id="GO:0008270">
    <property type="term" value="F:zinc ion binding"/>
    <property type="evidence" value="ECO:0007669"/>
    <property type="project" value="UniProtKB-KW"/>
</dbReference>
<dbReference type="InterPro" id="IPR044991">
    <property type="entry name" value="TET_plant"/>
</dbReference>
<comment type="similarity">
    <text evidence="3">Belongs to the tetraspanin (TM4SF) family.</text>
</comment>
<protein>
    <submittedName>
        <fullName evidence="17">Uncharacterized protein</fullName>
    </submittedName>
</protein>
<dbReference type="EMBL" id="JABCRI010000009">
    <property type="protein sequence ID" value="KAF8400981.1"/>
    <property type="molecule type" value="Genomic_DNA"/>
</dbReference>
<feature type="transmembrane region" description="Helical" evidence="12">
    <location>
        <begin position="331"/>
        <end position="353"/>
    </location>
</feature>
<evidence type="ECO:0000259" key="13">
    <source>
        <dbReference type="PROSITE" id="PS50090"/>
    </source>
</evidence>
<evidence type="ECO:0000313" key="18">
    <source>
        <dbReference type="Proteomes" id="UP000655225"/>
    </source>
</evidence>
<keyword evidence="18" id="KW-1185">Reference proteome</keyword>
<dbReference type="PROSITE" id="PS51293">
    <property type="entry name" value="SANT"/>
    <property type="match status" value="1"/>
</dbReference>
<keyword evidence="4 12" id="KW-0812">Transmembrane</keyword>
<dbReference type="PRINTS" id="PR00259">
    <property type="entry name" value="TMFOUR"/>
</dbReference>
<dbReference type="InterPro" id="IPR006447">
    <property type="entry name" value="Myb_dom_plants"/>
</dbReference>
<comment type="subcellular location">
    <subcellularLocation>
        <location evidence="2">Membrane</location>
        <topology evidence="2">Multi-pass membrane protein</topology>
    </subcellularLocation>
    <subcellularLocation>
        <location evidence="1">Nucleus</location>
    </subcellularLocation>
</comment>
<keyword evidence="10" id="KW-0539">Nucleus</keyword>
<reference evidence="17 18" key="1">
    <citation type="submission" date="2020-04" db="EMBL/GenBank/DDBJ databases">
        <title>Plant Genome Project.</title>
        <authorList>
            <person name="Zhang R.-G."/>
        </authorList>
    </citation>
    <scope>NUCLEOTIDE SEQUENCE [LARGE SCALE GENOMIC DNA]</scope>
    <source>
        <strain evidence="17">YNK0</strain>
        <tissue evidence="17">Leaf</tissue>
    </source>
</reference>
<dbReference type="GO" id="GO:0003677">
    <property type="term" value="F:DNA binding"/>
    <property type="evidence" value="ECO:0007669"/>
    <property type="project" value="UniProtKB-KW"/>
</dbReference>
<keyword evidence="11" id="KW-0862">Zinc</keyword>
<proteinExistence type="inferred from homology"/>
<dbReference type="AlphaFoldDB" id="A0A835DF98"/>
<dbReference type="Gene3D" id="1.10.10.60">
    <property type="entry name" value="Homeodomain-like"/>
    <property type="match status" value="1"/>
</dbReference>
<feature type="transmembrane region" description="Helical" evidence="12">
    <location>
        <begin position="552"/>
        <end position="570"/>
    </location>
</feature>
<dbReference type="PROSITE" id="PS50090">
    <property type="entry name" value="MYB_LIKE"/>
    <property type="match status" value="1"/>
</dbReference>
<dbReference type="InterPro" id="IPR001005">
    <property type="entry name" value="SANT/Myb"/>
</dbReference>
<dbReference type="FunFam" id="1.10.10.60:FF:000009">
    <property type="entry name" value="transcription factor MYB1R1"/>
    <property type="match status" value="1"/>
</dbReference>
<dbReference type="SMART" id="SM00717">
    <property type="entry name" value="SANT"/>
    <property type="match status" value="1"/>
</dbReference>
<evidence type="ECO:0000256" key="7">
    <source>
        <dbReference type="ARBA" id="ARBA00023125"/>
    </source>
</evidence>
<evidence type="ECO:0000256" key="11">
    <source>
        <dbReference type="PROSITE-ProRule" id="PRU00047"/>
    </source>
</evidence>
<keyword evidence="7" id="KW-0238">DNA-binding</keyword>
<feature type="domain" description="CCHC-type" evidence="14">
    <location>
        <begin position="3"/>
        <end position="18"/>
    </location>
</feature>
<dbReference type="InterPro" id="IPR001878">
    <property type="entry name" value="Znf_CCHC"/>
</dbReference>
<evidence type="ECO:0000259" key="15">
    <source>
        <dbReference type="PROSITE" id="PS51293"/>
    </source>
</evidence>
<feature type="domain" description="Myb-like" evidence="13">
    <location>
        <begin position="145"/>
        <end position="192"/>
    </location>
</feature>
<dbReference type="InterPro" id="IPR018499">
    <property type="entry name" value="Tetraspanin/Peripherin"/>
</dbReference>
<dbReference type="GO" id="GO:0009734">
    <property type="term" value="P:auxin-activated signaling pathway"/>
    <property type="evidence" value="ECO:0007669"/>
    <property type="project" value="InterPro"/>
</dbReference>
<evidence type="ECO:0000256" key="3">
    <source>
        <dbReference type="ARBA" id="ARBA00006840"/>
    </source>
</evidence>
<dbReference type="Pfam" id="PF00335">
    <property type="entry name" value="Tetraspanin"/>
    <property type="match status" value="1"/>
</dbReference>
<evidence type="ECO:0000259" key="14">
    <source>
        <dbReference type="PROSITE" id="PS50158"/>
    </source>
</evidence>
<dbReference type="InterPro" id="IPR017884">
    <property type="entry name" value="SANT_dom"/>
</dbReference>
<feature type="domain" description="SANT" evidence="15">
    <location>
        <begin position="148"/>
        <end position="196"/>
    </location>
</feature>
<name>A0A835DF98_TETSI</name>
<evidence type="ECO:0000256" key="8">
    <source>
        <dbReference type="ARBA" id="ARBA00023136"/>
    </source>
</evidence>
<dbReference type="NCBIfam" id="TIGR01557">
    <property type="entry name" value="myb_SHAQKYF"/>
    <property type="match status" value="1"/>
</dbReference>
<comment type="caution">
    <text evidence="17">The sequence shown here is derived from an EMBL/GenBank/DDBJ whole genome shotgun (WGS) entry which is preliminary data.</text>
</comment>
<keyword evidence="11" id="KW-0863">Zinc-finger</keyword>
<dbReference type="CDD" id="cd00167">
    <property type="entry name" value="SANT"/>
    <property type="match status" value="1"/>
</dbReference>
<dbReference type="GO" id="GO:0016020">
    <property type="term" value="C:membrane"/>
    <property type="evidence" value="ECO:0007669"/>
    <property type="project" value="UniProtKB-SubCell"/>
</dbReference>
<organism evidence="17 18">
    <name type="scientific">Tetracentron sinense</name>
    <name type="common">Spur-leaf</name>
    <dbReference type="NCBI Taxonomy" id="13715"/>
    <lineage>
        <taxon>Eukaryota</taxon>
        <taxon>Viridiplantae</taxon>
        <taxon>Streptophyta</taxon>
        <taxon>Embryophyta</taxon>
        <taxon>Tracheophyta</taxon>
        <taxon>Spermatophyta</taxon>
        <taxon>Magnoliopsida</taxon>
        <taxon>Trochodendrales</taxon>
        <taxon>Trochodendraceae</taxon>
        <taxon>Tetracentron</taxon>
    </lineage>
</organism>
<dbReference type="InterPro" id="IPR009057">
    <property type="entry name" value="Homeodomain-like_sf"/>
</dbReference>
<evidence type="ECO:0000256" key="12">
    <source>
        <dbReference type="SAM" id="Phobius"/>
    </source>
</evidence>
<evidence type="ECO:0000256" key="1">
    <source>
        <dbReference type="ARBA" id="ARBA00004123"/>
    </source>
</evidence>
<feature type="transmembrane region" description="Helical" evidence="12">
    <location>
        <begin position="110"/>
        <end position="129"/>
    </location>
</feature>
<feature type="transmembrane region" description="Helical" evidence="12">
    <location>
        <begin position="393"/>
        <end position="417"/>
    </location>
</feature>
<evidence type="ECO:0000256" key="5">
    <source>
        <dbReference type="ARBA" id="ARBA00022989"/>
    </source>
</evidence>
<evidence type="ECO:0000256" key="4">
    <source>
        <dbReference type="ARBA" id="ARBA00022692"/>
    </source>
</evidence>
<evidence type="ECO:0000256" key="9">
    <source>
        <dbReference type="ARBA" id="ARBA00023163"/>
    </source>
</evidence>
<keyword evidence="6" id="KW-0805">Transcription regulation</keyword>
<dbReference type="SUPFAM" id="SSF46689">
    <property type="entry name" value="Homeodomain-like"/>
    <property type="match status" value="1"/>
</dbReference>
<dbReference type="InterPro" id="IPR017930">
    <property type="entry name" value="Myb_dom"/>
</dbReference>
<evidence type="ECO:0000256" key="2">
    <source>
        <dbReference type="ARBA" id="ARBA00004141"/>
    </source>
</evidence>
<dbReference type="Proteomes" id="UP000655225">
    <property type="component" value="Unassembled WGS sequence"/>
</dbReference>
<dbReference type="Pfam" id="PF00249">
    <property type="entry name" value="Myb_DNA-binding"/>
    <property type="match status" value="1"/>
</dbReference>
<evidence type="ECO:0000256" key="10">
    <source>
        <dbReference type="ARBA" id="ARBA00023242"/>
    </source>
</evidence>
<keyword evidence="9" id="KW-0804">Transcription</keyword>
<dbReference type="PROSITE" id="PS51294">
    <property type="entry name" value="HTH_MYB"/>
    <property type="match status" value="1"/>
</dbReference>
<keyword evidence="8 12" id="KW-0472">Membrane</keyword>
<dbReference type="OrthoDB" id="118550at2759"/>
<evidence type="ECO:0000259" key="16">
    <source>
        <dbReference type="PROSITE" id="PS51294"/>
    </source>
</evidence>
<evidence type="ECO:0000313" key="17">
    <source>
        <dbReference type="EMBL" id="KAF8400981.1"/>
    </source>
</evidence>
<dbReference type="GO" id="GO:0005634">
    <property type="term" value="C:nucleus"/>
    <property type="evidence" value="ECO:0007669"/>
    <property type="project" value="UniProtKB-SubCell"/>
</dbReference>
<gene>
    <name evidence="17" type="ORF">HHK36_014284</name>
</gene>
<feature type="domain" description="HTH myb-type" evidence="16">
    <location>
        <begin position="145"/>
        <end position="196"/>
    </location>
</feature>
<evidence type="ECO:0000256" key="6">
    <source>
        <dbReference type="ARBA" id="ARBA00023015"/>
    </source>
</evidence>
<accession>A0A835DF98</accession>
<dbReference type="PANTHER" id="PTHR32191">
    <property type="entry name" value="TETRASPANIN-8-RELATED"/>
    <property type="match status" value="1"/>
</dbReference>
<keyword evidence="5 12" id="KW-1133">Transmembrane helix</keyword>
<feature type="transmembrane region" description="Helical" evidence="12">
    <location>
        <begin position="365"/>
        <end position="387"/>
    </location>
</feature>
<dbReference type="PROSITE" id="PS50158">
    <property type="entry name" value="ZF_CCHC"/>
    <property type="match status" value="1"/>
</dbReference>
<keyword evidence="11" id="KW-0479">Metal-binding</keyword>
<sequence>MGRKCSHCGNMGHNSRTCITYRGSVAGGSVRIFGVQLGIPSSSSLAMKKCFSMDCLSSSSLASSSSPSSSSSSSRVSVDENSDKMAHGYLSDGLICQTQERRKGDFGRRMVLLITYYHSMLISFVTVLVSRSSVEFPEDLEQNLRVPWTEEEHKTFLAGLEKLGKGDWRGISRSFVITRTPTQVASHAQKHFLRQTSLKKKKHRSSLFDVVRSRNMADHHVNTTNCKPNDPSLPYGLLPIPTASLKIKTGCNEAHEETTLPLIDLKPLEQDTKLDNQETHRSQSPLCHDPMPIWAYGSFDSLPTSSNAAPNLELSLAGPRPLDQMSNNITAILNLIALLTSVPIIGAGIWLASKQDNECIHLFRWPVLIIGVLILLVSLSGFVGAYWNRQRLLLFYLFCMALLILLLLLLLIFFFVVTRPDGGFVVPGRAYKEYRLKGFSSWLRNHVTDSGNWRKIRTCLAQSSFCAKLSKDYTTADQFFMAHVSPLQARCCKPPTVCGFGYVNPTLWTNAANPTADPDCNMWNNDQSQLCYGCNACKAGLLGNLRKEWRKANVILIVAVVALICVYLIACSAFKNAQTEDLFKRYKQGWT</sequence>